<feature type="domain" description="HpcH/HpaI aldolase/citrate lyase" evidence="4">
    <location>
        <begin position="21"/>
        <end position="215"/>
    </location>
</feature>
<dbReference type="RefSeq" id="WP_201857629.1">
    <property type="nucleotide sequence ID" value="NZ_JAERRG010000038.1"/>
</dbReference>
<comment type="similarity">
    <text evidence="1">Belongs to the HpcH/HpaI aldolase family.</text>
</comment>
<name>A0ABS1Q5B8_9ACTN</name>
<evidence type="ECO:0000313" key="5">
    <source>
        <dbReference type="EMBL" id="MBL1119852.1"/>
    </source>
</evidence>
<comment type="caution">
    <text evidence="5">The sequence shown here is derived from an EMBL/GenBank/DDBJ whole genome shotgun (WGS) entry which is preliminary data.</text>
</comment>
<evidence type="ECO:0000256" key="3">
    <source>
        <dbReference type="ARBA" id="ARBA00023239"/>
    </source>
</evidence>
<proteinExistence type="inferred from homology"/>
<dbReference type="EMBL" id="JAERRG010000038">
    <property type="protein sequence ID" value="MBL1119852.1"/>
    <property type="molecule type" value="Genomic_DNA"/>
</dbReference>
<evidence type="ECO:0000256" key="2">
    <source>
        <dbReference type="ARBA" id="ARBA00022723"/>
    </source>
</evidence>
<dbReference type="InterPro" id="IPR050251">
    <property type="entry name" value="HpcH-HpaI_aldolase"/>
</dbReference>
<sequence length="259" mass="27258">MKKNKMKEKILLGDMVFGLGLDSPDPMMVEYAALARLDFVRFDCEQGPYTLESIEHAVRSAEAADIVPTARVSGVESGFVVQLLNRGVSGLTFAHTRTARDAAAAVRSVKFAPEGDRTLTSPSGHGMHARWALGLDAQDAFAFANSETLVVCTIEDPTGLANIGDIAAVPGVDVITFGPNDIAATMGYTGDTMHPEVRKAVRDGIKRATAAGAAVGISVGSRGAEWAADYVEAGARVLQFLPAPLMIDAVARTRADLGV</sequence>
<evidence type="ECO:0000256" key="1">
    <source>
        <dbReference type="ARBA" id="ARBA00005568"/>
    </source>
</evidence>
<dbReference type="Pfam" id="PF03328">
    <property type="entry name" value="HpcH_HpaI"/>
    <property type="match status" value="1"/>
</dbReference>
<protein>
    <recommendedName>
        <fullName evidence="4">HpcH/HpaI aldolase/citrate lyase domain-containing protein</fullName>
    </recommendedName>
</protein>
<evidence type="ECO:0000259" key="4">
    <source>
        <dbReference type="Pfam" id="PF03328"/>
    </source>
</evidence>
<keyword evidence="6" id="KW-1185">Reference proteome</keyword>
<dbReference type="SUPFAM" id="SSF51621">
    <property type="entry name" value="Phosphoenolpyruvate/pyruvate domain"/>
    <property type="match status" value="1"/>
</dbReference>
<dbReference type="InterPro" id="IPR005000">
    <property type="entry name" value="Aldolase/citrate-lyase_domain"/>
</dbReference>
<dbReference type="InterPro" id="IPR015813">
    <property type="entry name" value="Pyrv/PenolPyrv_kinase-like_dom"/>
</dbReference>
<keyword evidence="2" id="KW-0479">Metal-binding</keyword>
<dbReference type="PANTHER" id="PTHR30502">
    <property type="entry name" value="2-KETO-3-DEOXY-L-RHAMNONATE ALDOLASE"/>
    <property type="match status" value="1"/>
</dbReference>
<organism evidence="5 6">
    <name type="scientific">Streptomyces endocoffeicus</name>
    <dbReference type="NCBI Taxonomy" id="2898945"/>
    <lineage>
        <taxon>Bacteria</taxon>
        <taxon>Bacillati</taxon>
        <taxon>Actinomycetota</taxon>
        <taxon>Actinomycetes</taxon>
        <taxon>Kitasatosporales</taxon>
        <taxon>Streptomycetaceae</taxon>
        <taxon>Streptomyces</taxon>
    </lineage>
</organism>
<gene>
    <name evidence="5" type="ORF">JK364_47260</name>
</gene>
<dbReference type="PANTHER" id="PTHR30502:SF0">
    <property type="entry name" value="PHOSPHOENOLPYRUVATE CARBOXYLASE FAMILY PROTEIN"/>
    <property type="match status" value="1"/>
</dbReference>
<reference evidence="5 6" key="1">
    <citation type="submission" date="2021-01" db="EMBL/GenBank/DDBJ databases">
        <title>WGS of actinomycetes isolated from Thailand.</title>
        <authorList>
            <person name="Thawai C."/>
        </authorList>
    </citation>
    <scope>NUCLEOTIDE SEQUENCE [LARGE SCALE GENOMIC DNA]</scope>
    <source>
        <strain evidence="5 6">CA3R110</strain>
    </source>
</reference>
<dbReference type="Proteomes" id="UP000621510">
    <property type="component" value="Unassembled WGS sequence"/>
</dbReference>
<dbReference type="Gene3D" id="3.20.20.60">
    <property type="entry name" value="Phosphoenolpyruvate-binding domains"/>
    <property type="match status" value="1"/>
</dbReference>
<keyword evidence="3" id="KW-0456">Lyase</keyword>
<dbReference type="InterPro" id="IPR040442">
    <property type="entry name" value="Pyrv_kinase-like_dom_sf"/>
</dbReference>
<evidence type="ECO:0000313" key="6">
    <source>
        <dbReference type="Proteomes" id="UP000621510"/>
    </source>
</evidence>
<accession>A0ABS1Q5B8</accession>